<name>A0AAE1BXG2_PETCI</name>
<feature type="signal peptide" evidence="2">
    <location>
        <begin position="1"/>
        <end position="26"/>
    </location>
</feature>
<dbReference type="AlphaFoldDB" id="A0AAE1BXG2"/>
<evidence type="ECO:0000313" key="3">
    <source>
        <dbReference type="EMBL" id="KAK3856705.1"/>
    </source>
</evidence>
<accession>A0AAE1BXG2</accession>
<feature type="chain" id="PRO_5042214308" evidence="2">
    <location>
        <begin position="27"/>
        <end position="89"/>
    </location>
</feature>
<organism evidence="3 4">
    <name type="scientific">Petrolisthes cinctipes</name>
    <name type="common">Flat porcelain crab</name>
    <dbReference type="NCBI Taxonomy" id="88211"/>
    <lineage>
        <taxon>Eukaryota</taxon>
        <taxon>Metazoa</taxon>
        <taxon>Ecdysozoa</taxon>
        <taxon>Arthropoda</taxon>
        <taxon>Crustacea</taxon>
        <taxon>Multicrustacea</taxon>
        <taxon>Malacostraca</taxon>
        <taxon>Eumalacostraca</taxon>
        <taxon>Eucarida</taxon>
        <taxon>Decapoda</taxon>
        <taxon>Pleocyemata</taxon>
        <taxon>Anomura</taxon>
        <taxon>Galatheoidea</taxon>
        <taxon>Porcellanidae</taxon>
        <taxon>Petrolisthes</taxon>
    </lineage>
</organism>
<evidence type="ECO:0000313" key="4">
    <source>
        <dbReference type="Proteomes" id="UP001286313"/>
    </source>
</evidence>
<feature type="region of interest" description="Disordered" evidence="1">
    <location>
        <begin position="31"/>
        <end position="53"/>
    </location>
</feature>
<proteinExistence type="predicted"/>
<protein>
    <submittedName>
        <fullName evidence="3">Uncharacterized protein</fullName>
    </submittedName>
</protein>
<keyword evidence="4" id="KW-1185">Reference proteome</keyword>
<reference evidence="3" key="1">
    <citation type="submission" date="2023-10" db="EMBL/GenBank/DDBJ databases">
        <title>Genome assemblies of two species of porcelain crab, Petrolisthes cinctipes and Petrolisthes manimaculis (Anomura: Porcellanidae).</title>
        <authorList>
            <person name="Angst P."/>
        </authorList>
    </citation>
    <scope>NUCLEOTIDE SEQUENCE</scope>
    <source>
        <strain evidence="3">PB745_01</strain>
        <tissue evidence="3">Gill</tissue>
    </source>
</reference>
<gene>
    <name evidence="3" type="ORF">Pcinc_036991</name>
</gene>
<sequence length="89" mass="8880">MQPSLVHTKEKKFAVFVAVLVVSSVAMPDGPPYGNSGYGGGNPHQQSGSGGYGGSYSPATGFNTFNLYPAGGYGGAGPHATGGGYGSHR</sequence>
<feature type="compositionally biased region" description="Gly residues" evidence="1">
    <location>
        <begin position="36"/>
        <end position="53"/>
    </location>
</feature>
<evidence type="ECO:0000256" key="2">
    <source>
        <dbReference type="SAM" id="SignalP"/>
    </source>
</evidence>
<keyword evidence="2" id="KW-0732">Signal</keyword>
<dbReference type="Proteomes" id="UP001286313">
    <property type="component" value="Unassembled WGS sequence"/>
</dbReference>
<dbReference type="EMBL" id="JAWQEG010005812">
    <property type="protein sequence ID" value="KAK3856705.1"/>
    <property type="molecule type" value="Genomic_DNA"/>
</dbReference>
<comment type="caution">
    <text evidence="3">The sequence shown here is derived from an EMBL/GenBank/DDBJ whole genome shotgun (WGS) entry which is preliminary data.</text>
</comment>
<evidence type="ECO:0000256" key="1">
    <source>
        <dbReference type="SAM" id="MobiDB-lite"/>
    </source>
</evidence>